<organism evidence="3 4">
    <name type="scientific">Didymella rabiei</name>
    <name type="common">Chickpea ascochyta blight fungus</name>
    <name type="synonym">Mycosphaerella rabiei</name>
    <dbReference type="NCBI Taxonomy" id="5454"/>
    <lineage>
        <taxon>Eukaryota</taxon>
        <taxon>Fungi</taxon>
        <taxon>Dikarya</taxon>
        <taxon>Ascomycota</taxon>
        <taxon>Pezizomycotina</taxon>
        <taxon>Dothideomycetes</taxon>
        <taxon>Pleosporomycetidae</taxon>
        <taxon>Pleosporales</taxon>
        <taxon>Pleosporineae</taxon>
        <taxon>Didymellaceae</taxon>
        <taxon>Ascochyta</taxon>
    </lineage>
</organism>
<comment type="caution">
    <text evidence="3">The sequence shown here is derived from an EMBL/GenBank/DDBJ whole genome shotgun (WGS) entry which is preliminary data.</text>
</comment>
<feature type="compositionally biased region" description="Low complexity" evidence="1">
    <location>
        <begin position="72"/>
        <end position="84"/>
    </location>
</feature>
<dbReference type="EMBL" id="JYNV01000191">
    <property type="protein sequence ID" value="KZM23637.1"/>
    <property type="molecule type" value="Genomic_DNA"/>
</dbReference>
<feature type="compositionally biased region" description="Basic and acidic residues" evidence="1">
    <location>
        <begin position="85"/>
        <end position="104"/>
    </location>
</feature>
<evidence type="ECO:0000256" key="1">
    <source>
        <dbReference type="SAM" id="MobiDB-lite"/>
    </source>
</evidence>
<keyword evidence="2" id="KW-1133">Transmembrane helix</keyword>
<dbReference type="AlphaFoldDB" id="A0A163ECR4"/>
<feature type="transmembrane region" description="Helical" evidence="2">
    <location>
        <begin position="271"/>
        <end position="302"/>
    </location>
</feature>
<name>A0A163ECR4_DIDRA</name>
<feature type="region of interest" description="Disordered" evidence="1">
    <location>
        <begin position="195"/>
        <end position="231"/>
    </location>
</feature>
<proteinExistence type="predicted"/>
<dbReference type="Proteomes" id="UP000076837">
    <property type="component" value="Unassembled WGS sequence"/>
</dbReference>
<keyword evidence="2" id="KW-0472">Membrane</keyword>
<feature type="compositionally biased region" description="Polar residues" evidence="1">
    <location>
        <begin position="208"/>
        <end position="222"/>
    </location>
</feature>
<evidence type="ECO:0000313" key="3">
    <source>
        <dbReference type="EMBL" id="KZM23637.1"/>
    </source>
</evidence>
<feature type="compositionally biased region" description="Basic and acidic residues" evidence="1">
    <location>
        <begin position="1"/>
        <end position="12"/>
    </location>
</feature>
<protein>
    <submittedName>
        <fullName evidence="3">Uncharacterized protein</fullName>
    </submittedName>
</protein>
<sequence>MRAENEAEERSAVLRQRSPSPSQKILRWITGPWSETDVDTTDAGSGQKQVDHEQIAQTAARGRWDQGDSRTAFGADACADSGASSKEEELETSKAEKKPWDPPFRRQLPRTELVKKSIGSRLHLGTDTPLARKTGRGMEARGVAVRLFPPDSVPEVEDVKRGSQTSPAPPQTPQEPLHRRPYPTTQLQFHNTKHSVFPHQHHSEPLSARNTPQQQTDAQSLPSPLDGAHHTLQPQRFPQMTLDDASNVAVQCAPKDAAKASSKARERGLPLWQVLLVTMGFIIFVFAFAILISHCLAWFIVYKTEARLGEVRSGLLKGGEMKLCLCGKG</sequence>
<keyword evidence="4" id="KW-1185">Reference proteome</keyword>
<reference evidence="3 4" key="1">
    <citation type="journal article" date="2016" name="Sci. Rep.">
        <title>Draft genome sequencing and secretome analysis of fungal phytopathogen Ascochyta rabiei provides insight into the necrotrophic effector repertoire.</title>
        <authorList>
            <person name="Verma S."/>
            <person name="Gazara R.K."/>
            <person name="Nizam S."/>
            <person name="Parween S."/>
            <person name="Chattopadhyay D."/>
            <person name="Verma P.K."/>
        </authorList>
    </citation>
    <scope>NUCLEOTIDE SEQUENCE [LARGE SCALE GENOMIC DNA]</scope>
    <source>
        <strain evidence="3 4">ArDII</strain>
    </source>
</reference>
<gene>
    <name evidence="3" type="ORF">ST47_g5235</name>
</gene>
<feature type="region of interest" description="Disordered" evidence="1">
    <location>
        <begin position="1"/>
        <end position="181"/>
    </location>
</feature>
<keyword evidence="2" id="KW-0812">Transmembrane</keyword>
<evidence type="ECO:0000313" key="4">
    <source>
        <dbReference type="Proteomes" id="UP000076837"/>
    </source>
</evidence>
<accession>A0A163ECR4</accession>
<evidence type="ECO:0000256" key="2">
    <source>
        <dbReference type="SAM" id="Phobius"/>
    </source>
</evidence>